<evidence type="ECO:0000256" key="1">
    <source>
        <dbReference type="ARBA" id="ARBA00023319"/>
    </source>
</evidence>
<dbReference type="PROSITE" id="PS50835">
    <property type="entry name" value="IG_LIKE"/>
    <property type="match status" value="1"/>
</dbReference>
<name>A0A0R3QCB4_9BILA</name>
<protein>
    <submittedName>
        <fullName evidence="5">Ig-like domain-containing protein</fullName>
    </submittedName>
</protein>
<evidence type="ECO:0000313" key="3">
    <source>
        <dbReference type="EMBL" id="VDO14464.1"/>
    </source>
</evidence>
<evidence type="ECO:0000313" key="4">
    <source>
        <dbReference type="Proteomes" id="UP000280834"/>
    </source>
</evidence>
<dbReference type="STRING" id="42155.A0A0R3QCB4"/>
<evidence type="ECO:0000259" key="2">
    <source>
        <dbReference type="PROSITE" id="PS50835"/>
    </source>
</evidence>
<dbReference type="AlphaFoldDB" id="A0A0R3QCB4"/>
<dbReference type="Pfam" id="PF07679">
    <property type="entry name" value="I-set"/>
    <property type="match status" value="1"/>
</dbReference>
<keyword evidence="1" id="KW-0393">Immunoglobulin domain</keyword>
<feature type="domain" description="Ig-like" evidence="2">
    <location>
        <begin position="80"/>
        <end position="160"/>
    </location>
</feature>
<dbReference type="PANTHER" id="PTHR47633:SF4">
    <property type="entry name" value="MYOPALLADIN ISOFORM X1"/>
    <property type="match status" value="1"/>
</dbReference>
<organism evidence="5">
    <name type="scientific">Brugia timori</name>
    <dbReference type="NCBI Taxonomy" id="42155"/>
    <lineage>
        <taxon>Eukaryota</taxon>
        <taxon>Metazoa</taxon>
        <taxon>Ecdysozoa</taxon>
        <taxon>Nematoda</taxon>
        <taxon>Chromadorea</taxon>
        <taxon>Rhabditida</taxon>
        <taxon>Spirurina</taxon>
        <taxon>Spiruromorpha</taxon>
        <taxon>Filarioidea</taxon>
        <taxon>Onchocercidae</taxon>
        <taxon>Brugia</taxon>
    </lineage>
</organism>
<dbReference type="SMART" id="SM00409">
    <property type="entry name" value="IG"/>
    <property type="match status" value="1"/>
</dbReference>
<dbReference type="InterPro" id="IPR013098">
    <property type="entry name" value="Ig_I-set"/>
</dbReference>
<reference evidence="3 4" key="2">
    <citation type="submission" date="2018-11" db="EMBL/GenBank/DDBJ databases">
        <authorList>
            <consortium name="Pathogen Informatics"/>
        </authorList>
    </citation>
    <scope>NUCLEOTIDE SEQUENCE [LARGE SCALE GENOMIC DNA]</scope>
</reference>
<dbReference type="EMBL" id="UZAG01002938">
    <property type="protein sequence ID" value="VDO14464.1"/>
    <property type="molecule type" value="Genomic_DNA"/>
</dbReference>
<dbReference type="InterPro" id="IPR003599">
    <property type="entry name" value="Ig_sub"/>
</dbReference>
<accession>A0A0R3QCB4</accession>
<dbReference type="InterPro" id="IPR036179">
    <property type="entry name" value="Ig-like_dom_sf"/>
</dbReference>
<dbReference type="PANTHER" id="PTHR47633">
    <property type="entry name" value="IMMUNOGLOBULIN"/>
    <property type="match status" value="1"/>
</dbReference>
<dbReference type="Gene3D" id="2.60.40.10">
    <property type="entry name" value="Immunoglobulins"/>
    <property type="match status" value="1"/>
</dbReference>
<dbReference type="FunFam" id="2.60.40.10:FF:000107">
    <property type="entry name" value="Myosin, light chain kinase a"/>
    <property type="match status" value="1"/>
</dbReference>
<dbReference type="Proteomes" id="UP000280834">
    <property type="component" value="Unassembled WGS sequence"/>
</dbReference>
<dbReference type="SMART" id="SM00408">
    <property type="entry name" value="IGc2"/>
    <property type="match status" value="1"/>
</dbReference>
<gene>
    <name evidence="3" type="ORF">BTMF_LOCUS3296</name>
</gene>
<keyword evidence="4" id="KW-1185">Reference proteome</keyword>
<sequence>ESIWSYEKKYEKSEETEANVIAVFVEVNATCPNQMIELIASVSLPPTVHDITDVTQPLQPLEPSSISWSESSSTGLFQVPKFIKTLENTTAIVGQCHQFKCIVSGTPAPVIRWYVDGDVIHNSGIIYEDGVCILKIREVAIEDEGEYTCEATNDAGQAITKCFLQTIS</sequence>
<dbReference type="SUPFAM" id="SSF48726">
    <property type="entry name" value="Immunoglobulin"/>
    <property type="match status" value="1"/>
</dbReference>
<dbReference type="InterPro" id="IPR013783">
    <property type="entry name" value="Ig-like_fold"/>
</dbReference>
<evidence type="ECO:0000313" key="5">
    <source>
        <dbReference type="WBParaSite" id="BTMF_0000399401-mRNA-1"/>
    </source>
</evidence>
<reference evidence="5" key="1">
    <citation type="submission" date="2017-02" db="UniProtKB">
        <authorList>
            <consortium name="WormBaseParasite"/>
        </authorList>
    </citation>
    <scope>IDENTIFICATION</scope>
</reference>
<dbReference type="InterPro" id="IPR003598">
    <property type="entry name" value="Ig_sub2"/>
</dbReference>
<proteinExistence type="predicted"/>
<dbReference type="WBParaSite" id="BTMF_0000399401-mRNA-1">
    <property type="protein sequence ID" value="BTMF_0000399401-mRNA-1"/>
    <property type="gene ID" value="BTMF_0000399401"/>
</dbReference>
<dbReference type="InterPro" id="IPR007110">
    <property type="entry name" value="Ig-like_dom"/>
</dbReference>